<evidence type="ECO:0000313" key="2">
    <source>
        <dbReference type="Proteomes" id="UP001370348"/>
    </source>
</evidence>
<dbReference type="EMBL" id="CP089984">
    <property type="protein sequence ID" value="WXB11876.1"/>
    <property type="molecule type" value="Genomic_DNA"/>
</dbReference>
<dbReference type="RefSeq" id="WP_394821491.1">
    <property type="nucleotide sequence ID" value="NZ_CP089984.1"/>
</dbReference>
<name>A0ABZ2LRT9_9BACT</name>
<sequence>MNSDFPTGVWGIVSKADPENAQIEKVRIDHSKPSGYIIVTKEPKGTFDVWVETEAEVTDFLKAMVVRWENTA</sequence>
<accession>A0ABZ2LRT9</accession>
<proteinExistence type="predicted"/>
<reference evidence="1 2" key="1">
    <citation type="submission" date="2021-12" db="EMBL/GenBank/DDBJ databases">
        <title>Discovery of the Pendulisporaceae a myxobacterial family with distinct sporulation behavior and unique specialized metabolism.</title>
        <authorList>
            <person name="Garcia R."/>
            <person name="Popoff A."/>
            <person name="Bader C.D."/>
            <person name="Loehr J."/>
            <person name="Walesch S."/>
            <person name="Walt C."/>
            <person name="Boldt J."/>
            <person name="Bunk B."/>
            <person name="Haeckl F.J.F.P.J."/>
            <person name="Gunesch A.P."/>
            <person name="Birkelbach J."/>
            <person name="Nuebel U."/>
            <person name="Pietschmann T."/>
            <person name="Bach T."/>
            <person name="Mueller R."/>
        </authorList>
    </citation>
    <scope>NUCLEOTIDE SEQUENCE [LARGE SCALE GENOMIC DNA]</scope>
    <source>
        <strain evidence="1 2">MSr11954</strain>
    </source>
</reference>
<protein>
    <submittedName>
        <fullName evidence="1">Uncharacterized protein</fullName>
    </submittedName>
</protein>
<organism evidence="1 2">
    <name type="scientific">Pendulispora albinea</name>
    <dbReference type="NCBI Taxonomy" id="2741071"/>
    <lineage>
        <taxon>Bacteria</taxon>
        <taxon>Pseudomonadati</taxon>
        <taxon>Myxococcota</taxon>
        <taxon>Myxococcia</taxon>
        <taxon>Myxococcales</taxon>
        <taxon>Sorangiineae</taxon>
        <taxon>Pendulisporaceae</taxon>
        <taxon>Pendulispora</taxon>
    </lineage>
</organism>
<dbReference type="Proteomes" id="UP001370348">
    <property type="component" value="Chromosome"/>
</dbReference>
<gene>
    <name evidence="1" type="ORF">LZC94_28965</name>
</gene>
<keyword evidence="2" id="KW-1185">Reference proteome</keyword>
<evidence type="ECO:0000313" key="1">
    <source>
        <dbReference type="EMBL" id="WXB11876.1"/>
    </source>
</evidence>